<feature type="transmembrane region" description="Helical" evidence="8">
    <location>
        <begin position="864"/>
        <end position="887"/>
    </location>
</feature>
<dbReference type="Gene3D" id="1.20.1640.10">
    <property type="entry name" value="Multidrug efflux transporter AcrB transmembrane domain"/>
    <property type="match status" value="2"/>
</dbReference>
<dbReference type="PANTHER" id="PTHR10796">
    <property type="entry name" value="PATCHED-RELATED"/>
    <property type="match status" value="1"/>
</dbReference>
<dbReference type="InterPro" id="IPR003392">
    <property type="entry name" value="PTHD_SSD"/>
</dbReference>
<evidence type="ECO:0000256" key="5">
    <source>
        <dbReference type="ARBA" id="ARBA00022989"/>
    </source>
</evidence>
<evidence type="ECO:0000256" key="2">
    <source>
        <dbReference type="ARBA" id="ARBA00005585"/>
    </source>
</evidence>
<feature type="transmembrane region" description="Helical" evidence="8">
    <location>
        <begin position="381"/>
        <end position="401"/>
    </location>
</feature>
<feature type="domain" description="SSD" evidence="9">
    <location>
        <begin position="296"/>
        <end position="486"/>
    </location>
</feature>
<feature type="transmembrane region" description="Helical" evidence="8">
    <location>
        <begin position="350"/>
        <end position="374"/>
    </location>
</feature>
<dbReference type="GO" id="GO:0030659">
    <property type="term" value="C:cytoplasmic vesicle membrane"/>
    <property type="evidence" value="ECO:0000318"/>
    <property type="project" value="GO_Central"/>
</dbReference>
<feature type="transmembrane region" description="Helical" evidence="8">
    <location>
        <begin position="768"/>
        <end position="788"/>
    </location>
</feature>
<dbReference type="AlphaFoldDB" id="A8WWB5"/>
<evidence type="ECO:0000256" key="1">
    <source>
        <dbReference type="ARBA" id="ARBA00004651"/>
    </source>
</evidence>
<dbReference type="FunFam" id="1.20.1640.10:FF:000013">
    <property type="entry name" value="PaTched Related family"/>
    <property type="match status" value="1"/>
</dbReference>
<dbReference type="EMBL" id="HE600926">
    <property type="protein sequence ID" value="CAP24924.2"/>
    <property type="molecule type" value="Genomic_DNA"/>
</dbReference>
<dbReference type="Proteomes" id="UP000008549">
    <property type="component" value="Unassembled WGS sequence"/>
</dbReference>
<dbReference type="GO" id="GO:0006897">
    <property type="term" value="P:endocytosis"/>
    <property type="evidence" value="ECO:0000318"/>
    <property type="project" value="GO_Central"/>
</dbReference>
<accession>A8WWB5</accession>
<feature type="transmembrane region" description="Helical" evidence="8">
    <location>
        <begin position="537"/>
        <end position="566"/>
    </location>
</feature>
<feature type="transmembrane region" description="Helical" evidence="8">
    <location>
        <begin position="899"/>
        <end position="922"/>
    </location>
</feature>
<dbReference type="FunCoup" id="A8WWB5">
    <property type="interactions" value="22"/>
</dbReference>
<keyword evidence="7" id="KW-0325">Glycoprotein</keyword>
<evidence type="ECO:0000256" key="4">
    <source>
        <dbReference type="ARBA" id="ARBA00022692"/>
    </source>
</evidence>
<dbReference type="InParanoid" id="A8WWB5"/>
<feature type="transmembrane region" description="Helical" evidence="8">
    <location>
        <begin position="800"/>
        <end position="818"/>
    </location>
</feature>
<protein>
    <submittedName>
        <fullName evidence="10">Protein CBR-PTR-12</fullName>
    </submittedName>
</protein>
<dbReference type="GO" id="GO:0005886">
    <property type="term" value="C:plasma membrane"/>
    <property type="evidence" value="ECO:0000318"/>
    <property type="project" value="GO_Central"/>
</dbReference>
<evidence type="ECO:0000313" key="11">
    <source>
        <dbReference type="Proteomes" id="UP000008549"/>
    </source>
</evidence>
<proteinExistence type="inferred from homology"/>
<dbReference type="HOGENOM" id="CLU_002359_2_1_1"/>
<comment type="similarity">
    <text evidence="2">Belongs to the patched family.</text>
</comment>
<dbReference type="eggNOG" id="KOG1934">
    <property type="taxonomic scope" value="Eukaryota"/>
</dbReference>
<reference evidence="10 11" key="2">
    <citation type="journal article" date="2011" name="PLoS Genet.">
        <title>Caenorhabditis briggsae recombinant inbred line genotypes reveal inter-strain incompatibility and the evolution of recombination.</title>
        <authorList>
            <person name="Ross J.A."/>
            <person name="Koboldt D.C."/>
            <person name="Staisch J.E."/>
            <person name="Chamberlin H.M."/>
            <person name="Gupta B.P."/>
            <person name="Miller R.D."/>
            <person name="Baird S.E."/>
            <person name="Haag E.S."/>
        </authorList>
    </citation>
    <scope>NUCLEOTIDE SEQUENCE [LARGE SCALE GENOMIC DNA]</scope>
    <source>
        <strain evidence="10 11">AF16</strain>
    </source>
</reference>
<name>A8WWB5_CAEBR</name>
<keyword evidence="5 8" id="KW-1133">Transmembrane helix</keyword>
<keyword evidence="3" id="KW-1003">Cell membrane</keyword>
<dbReference type="InterPro" id="IPR000731">
    <property type="entry name" value="SSD"/>
</dbReference>
<feature type="transmembrane region" description="Helical" evidence="8">
    <location>
        <begin position="289"/>
        <end position="315"/>
    </location>
</feature>
<dbReference type="OMA" id="ICPLMAN"/>
<organism evidence="10 11">
    <name type="scientific">Caenorhabditis briggsae</name>
    <dbReference type="NCBI Taxonomy" id="6238"/>
    <lineage>
        <taxon>Eukaryota</taxon>
        <taxon>Metazoa</taxon>
        <taxon>Ecdysozoa</taxon>
        <taxon>Nematoda</taxon>
        <taxon>Chromadorea</taxon>
        <taxon>Rhabditida</taxon>
        <taxon>Rhabditina</taxon>
        <taxon>Rhabditomorpha</taxon>
        <taxon>Rhabditoidea</taxon>
        <taxon>Rhabditidae</taxon>
        <taxon>Peloderinae</taxon>
        <taxon>Caenorhabditis</taxon>
    </lineage>
</organism>
<evidence type="ECO:0000313" key="12">
    <source>
        <dbReference type="WormBase" id="CBG04166"/>
    </source>
</evidence>
<dbReference type="InterPro" id="IPR051697">
    <property type="entry name" value="Patched_domain-protein"/>
</dbReference>
<sequence>MKNLPRLMVNDSQTPSFSYPCYSGAVKTTRLVRGISWFFEKWSHFVANHAVALIVICVVLTLIGTFKVATTPNDNDITGYTPYGARARDEFDVMTDFFAHNGNGIAMFVLILPTRHQSVLHPDVLREALRLENILSSNFTMLSAEGKHENYQEFCTNFCQINEPFVQFARSYLTELDNSRNGTDLSDRISLNYPITSIYSRKMSIQPNFFGIQMENDTSRSITNIRSSKLIALQLRSERKEGWSGQAIKDFEMSITNYFEKQFTSTEIRVLTLSTSYVEAEVVRAGMSLLPFLVVGFVIMAIVSSVTTFFSALYMQQVSIHKVSEQTKIFLRLLYLILMSKTLIKRRFQFSLAIAACICPFMACGTALGALFFCGVRFGSILCVTPFLVLAIGVDDAYLMIHSWQRVTAERRKHPVENDSPGSRLSEVLVDTGPAILISALTNIFADVAGCFTSSPEISLLGYGNMACIFCDFLYQITFYSAIMTITGYFEMKEEGQKRHIKKIACGADDDDSSCTSSSVESFDAVVKRRVASFLEFYISLLTNALFQLFVIFIWVIFLIISIYGITIMNINLSPRKLFMEDSSLREMDDLRVQYVVPHYYLANVFVRKPGDLTDGKRLEKLNQFVEEMEHLNGSWGALGTNYFIRDFVEFQKAMSEEEESENEEKGISVAKKGGIDINNLSMFLEWPEYLFWKGFVQYHTESNQTVLDRFFMTFAIHGDNLQSWPARGDALREWRKVVDKYSNEFGLSVFSDDGIYVDLIENMPTDAWQSAVATLACMALICFIFMYDVPTVIVIKIHLNIFNLLSSGILGILSLTGTDLDPIVMSALIISIGFSVDIPAHISYHYHTSSSENGIRERLHQTLSSVGFPALQASFSTSLCVLALKFTTIYMSNAFVKTMITCMILCVFHALVLLPSLFAIFNRICSLFHVAKTSSIESK</sequence>
<dbReference type="WormBase" id="CBG04166">
    <property type="protein sequence ID" value="CBP06666"/>
    <property type="gene ID" value="WBGene00026893"/>
    <property type="gene designation" value="Cbr-ptr-12"/>
</dbReference>
<evidence type="ECO:0000256" key="7">
    <source>
        <dbReference type="ARBA" id="ARBA00023180"/>
    </source>
</evidence>
<feature type="transmembrane region" description="Helical" evidence="8">
    <location>
        <begin position="45"/>
        <end position="66"/>
    </location>
</feature>
<dbReference type="PROSITE" id="PS50156">
    <property type="entry name" value="SSD"/>
    <property type="match status" value="1"/>
</dbReference>
<evidence type="ECO:0000256" key="6">
    <source>
        <dbReference type="ARBA" id="ARBA00023136"/>
    </source>
</evidence>
<evidence type="ECO:0000256" key="3">
    <source>
        <dbReference type="ARBA" id="ARBA00022475"/>
    </source>
</evidence>
<dbReference type="SUPFAM" id="SSF82866">
    <property type="entry name" value="Multidrug efflux transporter AcrB transmembrane domain"/>
    <property type="match status" value="2"/>
</dbReference>
<dbReference type="PANTHER" id="PTHR10796:SF88">
    <property type="entry name" value="SSD DOMAIN-CONTAINING PROTEIN"/>
    <property type="match status" value="1"/>
</dbReference>
<dbReference type="GO" id="GO:0018996">
    <property type="term" value="P:molting cycle, collagen and cuticulin-based cuticle"/>
    <property type="evidence" value="ECO:0000318"/>
    <property type="project" value="GO_Central"/>
</dbReference>
<dbReference type="STRING" id="6238.A8WWB5"/>
<evidence type="ECO:0000313" key="10">
    <source>
        <dbReference type="EMBL" id="CAP24924.2"/>
    </source>
</evidence>
<comment type="subcellular location">
    <subcellularLocation>
        <location evidence="1">Cell membrane</location>
        <topology evidence="1">Multi-pass membrane protein</topology>
    </subcellularLocation>
</comment>
<gene>
    <name evidence="12" type="primary">ptr-12</name>
    <name evidence="10" type="synonym">Cbr-ptr-12</name>
    <name evidence="12" type="ORF">CBG04166</name>
    <name evidence="10" type="ORF">CBG_04166</name>
</gene>
<keyword evidence="11" id="KW-1185">Reference proteome</keyword>
<keyword evidence="4 8" id="KW-0812">Transmembrane</keyword>
<reference evidence="10 11" key="1">
    <citation type="journal article" date="2003" name="PLoS Biol.">
        <title>The genome sequence of Caenorhabditis briggsae: a platform for comparative genomics.</title>
        <authorList>
            <person name="Stein L.D."/>
            <person name="Bao Z."/>
            <person name="Blasiar D."/>
            <person name="Blumenthal T."/>
            <person name="Brent M.R."/>
            <person name="Chen N."/>
            <person name="Chinwalla A."/>
            <person name="Clarke L."/>
            <person name="Clee C."/>
            <person name="Coghlan A."/>
            <person name="Coulson A."/>
            <person name="D'Eustachio P."/>
            <person name="Fitch D.H."/>
            <person name="Fulton L.A."/>
            <person name="Fulton R.E."/>
            <person name="Griffiths-Jones S."/>
            <person name="Harris T.W."/>
            <person name="Hillier L.W."/>
            <person name="Kamath R."/>
            <person name="Kuwabara P.E."/>
            <person name="Mardis E.R."/>
            <person name="Marra M.A."/>
            <person name="Miner T.L."/>
            <person name="Minx P."/>
            <person name="Mullikin J.C."/>
            <person name="Plumb R.W."/>
            <person name="Rogers J."/>
            <person name="Schein J.E."/>
            <person name="Sohrmann M."/>
            <person name="Spieth J."/>
            <person name="Stajich J.E."/>
            <person name="Wei C."/>
            <person name="Willey D."/>
            <person name="Wilson R.K."/>
            <person name="Durbin R."/>
            <person name="Waterston R.H."/>
        </authorList>
    </citation>
    <scope>NUCLEOTIDE SEQUENCE [LARGE SCALE GENOMIC DNA]</scope>
    <source>
        <strain evidence="10 11">AF16</strain>
    </source>
</reference>
<evidence type="ECO:0000259" key="9">
    <source>
        <dbReference type="PROSITE" id="PS50156"/>
    </source>
</evidence>
<evidence type="ECO:0000256" key="8">
    <source>
        <dbReference type="SAM" id="Phobius"/>
    </source>
</evidence>
<feature type="transmembrane region" description="Helical" evidence="8">
    <location>
        <begin position="824"/>
        <end position="843"/>
    </location>
</feature>
<dbReference type="Pfam" id="PF02460">
    <property type="entry name" value="Patched"/>
    <property type="match status" value="1"/>
</dbReference>
<keyword evidence="6 8" id="KW-0472">Membrane</keyword>